<dbReference type="InParanoid" id="A0A165KFQ5"/>
<proteinExistence type="predicted"/>
<dbReference type="Proteomes" id="UP000077266">
    <property type="component" value="Unassembled WGS sequence"/>
</dbReference>
<feature type="compositionally biased region" description="Basic and acidic residues" evidence="1">
    <location>
        <begin position="1"/>
        <end position="25"/>
    </location>
</feature>
<organism evidence="2 3">
    <name type="scientific">Exidia glandulosa HHB12029</name>
    <dbReference type="NCBI Taxonomy" id="1314781"/>
    <lineage>
        <taxon>Eukaryota</taxon>
        <taxon>Fungi</taxon>
        <taxon>Dikarya</taxon>
        <taxon>Basidiomycota</taxon>
        <taxon>Agaricomycotina</taxon>
        <taxon>Agaricomycetes</taxon>
        <taxon>Auriculariales</taxon>
        <taxon>Exidiaceae</taxon>
        <taxon>Exidia</taxon>
    </lineage>
</organism>
<sequence length="135" mass="15765">MHTKRRVMEKMRAKVRPLQDPKAELEQIMNHQKSAEKKTQTAMEAKNKETSKKWGEAEELEREMKMPQDGGEDMQDATKLHAYGHGSTTVMRRRVRLLLSSRLSWTLKLVNSRCTGTRLGGSMYIRLSQYARSRW</sequence>
<protein>
    <submittedName>
        <fullName evidence="2">Uncharacterized protein</fullName>
    </submittedName>
</protein>
<reference evidence="2 3" key="1">
    <citation type="journal article" date="2016" name="Mol. Biol. Evol.">
        <title>Comparative Genomics of Early-Diverging Mushroom-Forming Fungi Provides Insights into the Origins of Lignocellulose Decay Capabilities.</title>
        <authorList>
            <person name="Nagy L.G."/>
            <person name="Riley R."/>
            <person name="Tritt A."/>
            <person name="Adam C."/>
            <person name="Daum C."/>
            <person name="Floudas D."/>
            <person name="Sun H."/>
            <person name="Yadav J.S."/>
            <person name="Pangilinan J."/>
            <person name="Larsson K.H."/>
            <person name="Matsuura K."/>
            <person name="Barry K."/>
            <person name="Labutti K."/>
            <person name="Kuo R."/>
            <person name="Ohm R.A."/>
            <person name="Bhattacharya S.S."/>
            <person name="Shirouzu T."/>
            <person name="Yoshinaga Y."/>
            <person name="Martin F.M."/>
            <person name="Grigoriev I.V."/>
            <person name="Hibbett D.S."/>
        </authorList>
    </citation>
    <scope>NUCLEOTIDE SEQUENCE [LARGE SCALE GENOMIC DNA]</scope>
    <source>
        <strain evidence="2 3">HHB12029</strain>
    </source>
</reference>
<evidence type="ECO:0000313" key="3">
    <source>
        <dbReference type="Proteomes" id="UP000077266"/>
    </source>
</evidence>
<evidence type="ECO:0000256" key="1">
    <source>
        <dbReference type="SAM" id="MobiDB-lite"/>
    </source>
</evidence>
<feature type="compositionally biased region" description="Basic and acidic residues" evidence="1">
    <location>
        <begin position="33"/>
        <end position="66"/>
    </location>
</feature>
<dbReference type="OrthoDB" id="10254973at2759"/>
<evidence type="ECO:0000313" key="2">
    <source>
        <dbReference type="EMBL" id="KZV96266.1"/>
    </source>
</evidence>
<name>A0A165KFQ5_EXIGL</name>
<dbReference type="EMBL" id="KV425945">
    <property type="protein sequence ID" value="KZV96266.1"/>
    <property type="molecule type" value="Genomic_DNA"/>
</dbReference>
<gene>
    <name evidence="2" type="ORF">EXIGLDRAFT_435021</name>
</gene>
<keyword evidence="3" id="KW-1185">Reference proteome</keyword>
<dbReference type="AlphaFoldDB" id="A0A165KFQ5"/>
<accession>A0A165KFQ5</accession>
<feature type="region of interest" description="Disordered" evidence="1">
    <location>
        <begin position="1"/>
        <end position="74"/>
    </location>
</feature>